<feature type="non-terminal residue" evidence="2">
    <location>
        <position position="167"/>
    </location>
</feature>
<dbReference type="Proteomes" id="UP000051530">
    <property type="component" value="Unassembled WGS sequence"/>
</dbReference>
<dbReference type="InterPro" id="IPR049076">
    <property type="entry name" value="ACCA"/>
</dbReference>
<dbReference type="SUPFAM" id="SSF52096">
    <property type="entry name" value="ClpP/crotonase"/>
    <property type="match status" value="1"/>
</dbReference>
<accession>A0A0R0LXH1</accession>
<gene>
    <name evidence="2" type="ORF">M153_30675000501</name>
</gene>
<dbReference type="InterPro" id="IPR034733">
    <property type="entry name" value="AcCoA_carboxyl_beta"/>
</dbReference>
<dbReference type="OrthoDB" id="14612at2759"/>
<name>A0A0R0LXH1_9MICR</name>
<protein>
    <submittedName>
        <fullName evidence="2">Putative acetyl-CoA carboxylase</fullName>
    </submittedName>
</protein>
<feature type="domain" description="Acetyl-coenzyme A carboxylase carboxyl transferase subunit beta" evidence="1">
    <location>
        <begin position="43"/>
        <end position="158"/>
    </location>
</feature>
<evidence type="ECO:0000313" key="3">
    <source>
        <dbReference type="Proteomes" id="UP000051530"/>
    </source>
</evidence>
<evidence type="ECO:0000259" key="1">
    <source>
        <dbReference type="Pfam" id="PF01039"/>
    </source>
</evidence>
<organism evidence="2 3">
    <name type="scientific">Pseudoloma neurophilia</name>
    <dbReference type="NCBI Taxonomy" id="146866"/>
    <lineage>
        <taxon>Eukaryota</taxon>
        <taxon>Fungi</taxon>
        <taxon>Fungi incertae sedis</taxon>
        <taxon>Microsporidia</taxon>
        <taxon>Pseudoloma</taxon>
    </lineage>
</organism>
<dbReference type="GO" id="GO:0003989">
    <property type="term" value="F:acetyl-CoA carboxylase activity"/>
    <property type="evidence" value="ECO:0007669"/>
    <property type="project" value="InterPro"/>
</dbReference>
<dbReference type="AlphaFoldDB" id="A0A0R0LXH1"/>
<dbReference type="Pfam" id="PF01039">
    <property type="entry name" value="Carboxyl_trans"/>
    <property type="match status" value="1"/>
</dbReference>
<evidence type="ECO:0000313" key="2">
    <source>
        <dbReference type="EMBL" id="KRH91716.1"/>
    </source>
</evidence>
<reference evidence="2 3" key="1">
    <citation type="submission" date="2015-07" db="EMBL/GenBank/DDBJ databases">
        <title>The genome of Pseudoloma neurophilia, a relevant intracellular parasite of the zebrafish.</title>
        <authorList>
            <person name="Ndikumana S."/>
            <person name="Pelin A."/>
            <person name="Sanders J."/>
            <person name="Corradi N."/>
        </authorList>
    </citation>
    <scope>NUCLEOTIDE SEQUENCE [LARGE SCALE GENOMIC DNA]</scope>
    <source>
        <strain evidence="2 3">MK1</strain>
    </source>
</reference>
<dbReference type="InterPro" id="IPR029045">
    <property type="entry name" value="ClpP/crotonase-like_dom_sf"/>
</dbReference>
<dbReference type="Gene3D" id="3.90.226.10">
    <property type="entry name" value="2-enoyl-CoA Hydratase, Chain A, domain 1"/>
    <property type="match status" value="1"/>
</dbReference>
<sequence length="167" mass="19185">VYALEEKQKYQSVSVICSKHPILCTKSVKKLNIFLEQESKNSLIIFLISLKGFAGDHIEMERGILQSGAKLLELLKKRNVLTYITDEIRGGTYVMVDSLLNNRNIVGINKNGRLGVLESRGLREVKIRNKQGMDIYKRSIEFYSEQSKDFNASMHKVYKNNFNALMH</sequence>
<proteinExistence type="predicted"/>
<keyword evidence="3" id="KW-1185">Reference proteome</keyword>
<dbReference type="VEuPathDB" id="MicrosporidiaDB:M153_30675000501"/>
<comment type="caution">
    <text evidence="2">The sequence shown here is derived from an EMBL/GenBank/DDBJ whole genome shotgun (WGS) entry which is preliminary data.</text>
</comment>
<feature type="non-terminal residue" evidence="2">
    <location>
        <position position="1"/>
    </location>
</feature>
<dbReference type="PANTHER" id="PTHR45728:SF3">
    <property type="entry name" value="ACETYL-COA CARBOXYLASE"/>
    <property type="match status" value="1"/>
</dbReference>
<dbReference type="EMBL" id="LGUB01001596">
    <property type="protein sequence ID" value="KRH91716.1"/>
    <property type="molecule type" value="Genomic_DNA"/>
</dbReference>
<dbReference type="GO" id="GO:0005739">
    <property type="term" value="C:mitochondrion"/>
    <property type="evidence" value="ECO:0007669"/>
    <property type="project" value="TreeGrafter"/>
</dbReference>
<dbReference type="PANTHER" id="PTHR45728">
    <property type="entry name" value="ACETYL-COA CARBOXYLASE, ISOFORM A"/>
    <property type="match status" value="1"/>
</dbReference>
<dbReference type="GO" id="GO:0006633">
    <property type="term" value="P:fatty acid biosynthetic process"/>
    <property type="evidence" value="ECO:0007669"/>
    <property type="project" value="TreeGrafter"/>
</dbReference>